<evidence type="ECO:0000259" key="1">
    <source>
        <dbReference type="Pfam" id="PF03016"/>
    </source>
</evidence>
<feature type="domain" description="Exostosin GT47" evidence="1">
    <location>
        <begin position="177"/>
        <end position="291"/>
    </location>
</feature>
<sequence length="339" mass="39497">MIFYYPKSLYDNSARWHIFPLLKSLMKEENNWAKNLSITENIDEADCVILPMSWNYYHTHNNIQEVLNYYKNLPNNRPIVSFVFGDFGVKVPKTFSGYVFRSNGGKSKQSSNHKGLPVFIEDPILKYFPNQDAIPKATSNKATVGFCGQAIKLGKNSIKEVLKTAVKNMLSSIGYTKRDTEQLISTTYFRWKILNNLQKSDKVISNFILRKAYRAGVASEKDRLSTSIEFYNNIKDSDYVICMRGAGNFSTRFYETLAMGRIPVFVNTDCLLPLESKINWKEHVVWVAYNERHLVAEKVYKFHKKHDNTSLNNLFLANRKLWEEQLQLYPFFNTFFNED</sequence>
<dbReference type="Pfam" id="PF03016">
    <property type="entry name" value="Exostosin_GT47"/>
    <property type="match status" value="1"/>
</dbReference>
<comment type="caution">
    <text evidence="2">The sequence shown here is derived from an EMBL/GenBank/DDBJ whole genome shotgun (WGS) entry which is preliminary data.</text>
</comment>
<evidence type="ECO:0000313" key="2">
    <source>
        <dbReference type="EMBL" id="MCC1484888.1"/>
    </source>
</evidence>
<reference evidence="3" key="2">
    <citation type="submission" date="2023-07" db="EMBL/GenBank/DDBJ databases">
        <title>Genome of Winogradskyella sp. E313.</title>
        <authorList>
            <person name="Zhou Y."/>
        </authorList>
    </citation>
    <scope>NUCLEOTIDE SEQUENCE [LARGE SCALE GENOMIC DNA]</scope>
    <source>
        <strain evidence="3">E313</strain>
    </source>
</reference>
<proteinExistence type="predicted"/>
<reference evidence="3" key="1">
    <citation type="submission" date="2021-03" db="EMBL/GenBank/DDBJ databases">
        <title>Genome of Cognatishimia sp. F0-27.</title>
        <authorList>
            <person name="Ping X."/>
        </authorList>
    </citation>
    <scope>NUCLEOTIDE SEQUENCE [LARGE SCALE GENOMIC DNA]</scope>
    <source>
        <strain evidence="3">E313</strain>
    </source>
</reference>
<dbReference type="InterPro" id="IPR040911">
    <property type="entry name" value="Exostosin_GT47"/>
</dbReference>
<dbReference type="EMBL" id="JAFMPT010000012">
    <property type="protein sequence ID" value="MCC1484888.1"/>
    <property type="molecule type" value="Genomic_DNA"/>
</dbReference>
<accession>A0ABS8EP16</accession>
<organism evidence="2 3">
    <name type="scientific">Winogradskyella immobilis</name>
    <dbReference type="NCBI Taxonomy" id="2816852"/>
    <lineage>
        <taxon>Bacteria</taxon>
        <taxon>Pseudomonadati</taxon>
        <taxon>Bacteroidota</taxon>
        <taxon>Flavobacteriia</taxon>
        <taxon>Flavobacteriales</taxon>
        <taxon>Flavobacteriaceae</taxon>
        <taxon>Winogradskyella</taxon>
    </lineage>
</organism>
<dbReference type="RefSeq" id="WP_227477368.1">
    <property type="nucleotide sequence ID" value="NZ_JAFMPT010000012.1"/>
</dbReference>
<gene>
    <name evidence="2" type="ORF">J1C55_09825</name>
</gene>
<protein>
    <submittedName>
        <fullName evidence="2">Exostosin family protein</fullName>
    </submittedName>
</protein>
<keyword evidence="3" id="KW-1185">Reference proteome</keyword>
<name>A0ABS8EP16_9FLAO</name>
<evidence type="ECO:0000313" key="3">
    <source>
        <dbReference type="Proteomes" id="UP000778797"/>
    </source>
</evidence>
<dbReference type="Proteomes" id="UP000778797">
    <property type="component" value="Unassembled WGS sequence"/>
</dbReference>